<dbReference type="HOGENOM" id="CLU_100484_1_0_3"/>
<reference evidence="3" key="1">
    <citation type="journal article" date="2011" name="MBio">
        <title>Novel metabolic attributes of the genus Cyanothece, comprising a group of unicellular nitrogen-fixing Cyanobacteria.</title>
        <authorList>
            <person name="Bandyopadhyay A."/>
            <person name="Elvitigala T."/>
            <person name="Welsh E."/>
            <person name="Stockel J."/>
            <person name="Liberton M."/>
            <person name="Min H."/>
            <person name="Sherman L.A."/>
            <person name="Pakrasi H.B."/>
        </authorList>
    </citation>
    <scope>NUCLEOTIDE SEQUENCE [LARGE SCALE GENOMIC DNA]</scope>
    <source>
        <strain evidence="3">PCC 7822</strain>
    </source>
</reference>
<evidence type="ECO:0000256" key="1">
    <source>
        <dbReference type="SAM" id="Phobius"/>
    </source>
</evidence>
<feature type="transmembrane region" description="Helical" evidence="1">
    <location>
        <begin position="51"/>
        <end position="73"/>
    </location>
</feature>
<dbReference type="Proteomes" id="UP000008206">
    <property type="component" value="Chromosome"/>
</dbReference>
<keyword evidence="1" id="KW-0472">Membrane</keyword>
<protein>
    <submittedName>
        <fullName evidence="2">Uncharacterized protein</fullName>
    </submittedName>
</protein>
<dbReference type="KEGG" id="cyj:Cyan7822_2222"/>
<evidence type="ECO:0000313" key="3">
    <source>
        <dbReference type="Proteomes" id="UP000008206"/>
    </source>
</evidence>
<dbReference type="eggNOG" id="ENOG502ZB2X">
    <property type="taxonomic scope" value="Bacteria"/>
</dbReference>
<keyword evidence="1" id="KW-0812">Transmembrane</keyword>
<name>E0UE76_GLOV7</name>
<dbReference type="OrthoDB" id="454580at2"/>
<dbReference type="STRING" id="497965.Cyan7822_2222"/>
<dbReference type="AlphaFoldDB" id="E0UE76"/>
<feature type="transmembrane region" description="Helical" evidence="1">
    <location>
        <begin position="85"/>
        <end position="105"/>
    </location>
</feature>
<dbReference type="RefSeq" id="WP_013322306.1">
    <property type="nucleotide sequence ID" value="NC_014501.1"/>
</dbReference>
<keyword evidence="1" id="KW-1133">Transmembrane helix</keyword>
<proteinExistence type="predicted"/>
<dbReference type="EMBL" id="CP002198">
    <property type="protein sequence ID" value="ADN14201.1"/>
    <property type="molecule type" value="Genomic_DNA"/>
</dbReference>
<keyword evidence="3" id="KW-1185">Reference proteome</keyword>
<organism evidence="2 3">
    <name type="scientific">Gloeothece verrucosa (strain PCC 7822)</name>
    <name type="common">Cyanothece sp. (strain PCC 7822)</name>
    <dbReference type="NCBI Taxonomy" id="497965"/>
    <lineage>
        <taxon>Bacteria</taxon>
        <taxon>Bacillati</taxon>
        <taxon>Cyanobacteriota</taxon>
        <taxon>Cyanophyceae</taxon>
        <taxon>Oscillatoriophycideae</taxon>
        <taxon>Chroococcales</taxon>
        <taxon>Aphanothecaceae</taxon>
        <taxon>Gloeothece</taxon>
        <taxon>Gloeothece verrucosa</taxon>
    </lineage>
</organism>
<accession>E0UE76</accession>
<gene>
    <name evidence="2" type="ordered locus">Cyan7822_2222</name>
</gene>
<evidence type="ECO:0000313" key="2">
    <source>
        <dbReference type="EMBL" id="ADN14201.1"/>
    </source>
</evidence>
<sequence length="239" mass="27482">MSVNLDDFLIEQQELESLIDGNLVTQISLDIYRGVFLKNKKSLFSTFLTEIFTFILILIGVIPLAIIVIRNRVKMPEGSTEINQILIILAIICLGLMLLINIYWWKQSHQFKSLAILVDKTEQYNHLIQSIKLVKALELSNALNTAENWESQHQDLMEALRVIKDSLIQGFTVEKIIRKHKALINNQYDLLTSIEANLTALMTFDLSNPSSNYRDLLQDAIQIGMTVHKEMIKLRNKQD</sequence>